<feature type="compositionally biased region" description="Basic and acidic residues" evidence="1">
    <location>
        <begin position="1"/>
        <end position="10"/>
    </location>
</feature>
<feature type="region of interest" description="Disordered" evidence="1">
    <location>
        <begin position="114"/>
        <end position="144"/>
    </location>
</feature>
<evidence type="ECO:0000313" key="3">
    <source>
        <dbReference type="EMBL" id="CAK9255872.1"/>
    </source>
</evidence>
<dbReference type="InterPro" id="IPR018946">
    <property type="entry name" value="PhoD-like_MPP"/>
</dbReference>
<dbReference type="Proteomes" id="UP001497444">
    <property type="component" value="Chromosome 1"/>
</dbReference>
<dbReference type="Gene3D" id="3.60.21.70">
    <property type="entry name" value="PhoD-like phosphatase"/>
    <property type="match status" value="1"/>
</dbReference>
<feature type="domain" description="PhoD-like phosphatase metallophosphatase" evidence="2">
    <location>
        <begin position="216"/>
        <end position="504"/>
    </location>
</feature>
<protein>
    <recommendedName>
        <fullName evidence="2">PhoD-like phosphatase metallophosphatase domain-containing protein</fullName>
    </recommendedName>
</protein>
<dbReference type="PANTHER" id="PTHR37031">
    <property type="entry name" value="METALLOPHOSPHATASE BINDING DOMAIN PROTEIN"/>
    <property type="match status" value="1"/>
</dbReference>
<evidence type="ECO:0000256" key="1">
    <source>
        <dbReference type="SAM" id="MobiDB-lite"/>
    </source>
</evidence>
<proteinExistence type="predicted"/>
<name>A0ABP0VNW1_9BRYO</name>
<dbReference type="EMBL" id="OZ020096">
    <property type="protein sequence ID" value="CAK9255872.1"/>
    <property type="molecule type" value="Genomic_DNA"/>
</dbReference>
<gene>
    <name evidence="3" type="ORF">CSSPJE1EN1_LOCUS1350</name>
</gene>
<evidence type="ECO:0000313" key="4">
    <source>
        <dbReference type="Proteomes" id="UP001497444"/>
    </source>
</evidence>
<dbReference type="InterPro" id="IPR038607">
    <property type="entry name" value="PhoD-like_sf"/>
</dbReference>
<accession>A0ABP0VNW1</accession>
<reference evidence="3 4" key="1">
    <citation type="submission" date="2024-02" db="EMBL/GenBank/DDBJ databases">
        <authorList>
            <consortium name="ELIXIR-Norway"/>
            <consortium name="Elixir Norway"/>
        </authorList>
    </citation>
    <scope>NUCLEOTIDE SEQUENCE [LARGE SCALE GENOMIC DNA]</scope>
</reference>
<dbReference type="Pfam" id="PF09423">
    <property type="entry name" value="PhoD"/>
    <property type="match status" value="1"/>
</dbReference>
<evidence type="ECO:0000259" key="2">
    <source>
        <dbReference type="Pfam" id="PF09423"/>
    </source>
</evidence>
<dbReference type="InterPro" id="IPR029052">
    <property type="entry name" value="Metallo-depent_PP-like"/>
</dbReference>
<keyword evidence="4" id="KW-1185">Reference proteome</keyword>
<dbReference type="CDD" id="cd07389">
    <property type="entry name" value="MPP_PhoD"/>
    <property type="match status" value="1"/>
</dbReference>
<feature type="compositionally biased region" description="Polar residues" evidence="1">
    <location>
        <begin position="125"/>
        <end position="139"/>
    </location>
</feature>
<dbReference type="SUPFAM" id="SSF56300">
    <property type="entry name" value="Metallo-dependent phosphatases"/>
    <property type="match status" value="1"/>
</dbReference>
<sequence>MAKSSSRIDTETDDDGSTSLERSISLEGGPSLWKSAKRQARLKILHAISKIYKSPSSSIERSDYGSQPLVTVGPVIGKVTTTSSRILVEVNRTRMLTLVVNKIELEKPLSFLQRQTTPGKRLPPNLSTTGAKTQPSQQGRPHMKKLQKEVEANRPSVFEFRDLEPDTRYSVEIKGCRGLVTGSFRTFPAVPAQNMTVGVISCNKIFITEQAIPMHSDLWAHLAKSVEAGNIDLLVHLGDQIYGDGDKRQDAEAGADEDKWSDRFRVGQNLLKKLPQDEWVQRRDAICEKYREVYRATWRHPPTATCLANCPNLMIYDDHEVRDNWGDLTSDWNKQSRDFFVAQCAWLVSMEYQRQLYEDVDFSKFEDIDKDYHFHMVGEVGLMFLDIRGSRTFHRVEGDSKKYLGTLQWNAIKKSLDSGGVFDSAHTLLVCSPAPLVFLEPRITETAATAITRLEDFKGHWSYREHLNEQVELIECLNRWKSSQMGREVLVLGGDVHCGGHSDILMNHKILFRQLTTSAIANMPLPKSAYYFMRAAGKLGRLQKDFCFRHHHWTRARNYGVVQIKHCSHEDHQDEAVSHRDVEISAQLVMGRFMRGVSYGEKIFNTEANPCRWYTCYLM</sequence>
<feature type="region of interest" description="Disordered" evidence="1">
    <location>
        <begin position="1"/>
        <end position="23"/>
    </location>
</feature>
<dbReference type="PANTHER" id="PTHR37031:SF2">
    <property type="entry name" value="PHOD-LIKE PHOSPHATASE METALLOPHOSPHATASE DOMAIN-CONTAINING PROTEIN"/>
    <property type="match status" value="1"/>
</dbReference>
<organism evidence="3 4">
    <name type="scientific">Sphagnum jensenii</name>
    <dbReference type="NCBI Taxonomy" id="128206"/>
    <lineage>
        <taxon>Eukaryota</taxon>
        <taxon>Viridiplantae</taxon>
        <taxon>Streptophyta</taxon>
        <taxon>Embryophyta</taxon>
        <taxon>Bryophyta</taxon>
        <taxon>Sphagnophytina</taxon>
        <taxon>Sphagnopsida</taxon>
        <taxon>Sphagnales</taxon>
        <taxon>Sphagnaceae</taxon>
        <taxon>Sphagnum</taxon>
    </lineage>
</organism>